<dbReference type="SUPFAM" id="SSF56601">
    <property type="entry name" value="beta-lactamase/transpeptidase-like"/>
    <property type="match status" value="1"/>
</dbReference>
<dbReference type="InterPro" id="IPR050491">
    <property type="entry name" value="AmpC-like"/>
</dbReference>
<dbReference type="eggNOG" id="COG1680">
    <property type="taxonomic scope" value="Bacteria"/>
</dbReference>
<comment type="caution">
    <text evidence="2">The sequence shown here is derived from an EMBL/GenBank/DDBJ whole genome shotgun (WGS) entry which is preliminary data.</text>
</comment>
<keyword evidence="3" id="KW-1185">Reference proteome</keyword>
<gene>
    <name evidence="2" type="ORF">D778_02671</name>
</gene>
<feature type="domain" description="Beta-lactamase-related" evidence="1">
    <location>
        <begin position="31"/>
        <end position="326"/>
    </location>
</feature>
<proteinExistence type="predicted"/>
<accession>M7N0V0</accession>
<evidence type="ECO:0000259" key="1">
    <source>
        <dbReference type="Pfam" id="PF00144"/>
    </source>
</evidence>
<dbReference type="PANTHER" id="PTHR46825:SF9">
    <property type="entry name" value="BETA-LACTAMASE-RELATED DOMAIN-CONTAINING PROTEIN"/>
    <property type="match status" value="1"/>
</dbReference>
<dbReference type="Gene3D" id="3.40.710.10">
    <property type="entry name" value="DD-peptidase/beta-lactamase superfamily"/>
    <property type="match status" value="1"/>
</dbReference>
<name>M7N0V0_9FLAO</name>
<sequence>MEKETVNNAFLHVYSKAKAIDVKLAEGVFSTGDSVAIDTPFYVASIGKTFTATAIGLLKDNKQLAFEDAISNYLSEDILKELHVLEGVDYSNEITIAQLLQHTSGLSDYFEDKTVNGTPNMMEQLFNDPTKIWTPLELIQFYKKNMKPLFAPGTSYHYTDTEYVLLGLIIERVSGLKLHEFFKQYIFQPLNMNHTYMNLRSNPIQETAKMAEIYASVYNISSFNSLTADWAGGGLVSTTQDLIRFQDALFHGELVKNDTLQTMQQWTPETQGMYYGFGLRKIVFNELHPSLPELEVIGHSGSTGSYLFYCPSLDTYVSGTLNQTDEVRQTILLLSNIMSLISEKQ</sequence>
<dbReference type="Pfam" id="PF00144">
    <property type="entry name" value="Beta-lactamase"/>
    <property type="match status" value="1"/>
</dbReference>
<dbReference type="PATRIC" id="fig|1137281.3.peg.1260"/>
<dbReference type="Proteomes" id="UP000012024">
    <property type="component" value="Unassembled WGS sequence"/>
</dbReference>
<dbReference type="AlphaFoldDB" id="M7N0V0"/>
<evidence type="ECO:0000313" key="3">
    <source>
        <dbReference type="Proteomes" id="UP000012024"/>
    </source>
</evidence>
<reference evidence="2 3" key="1">
    <citation type="submission" date="2012-12" db="EMBL/GenBank/DDBJ databases">
        <title>Genome assembly of Formosa sp. AK20.</title>
        <authorList>
            <person name="Kumar R."/>
            <person name="Khatri I."/>
            <person name="Vaidya B."/>
            <person name="Subramanian S."/>
            <person name="Pinnaka A."/>
        </authorList>
    </citation>
    <scope>NUCLEOTIDE SEQUENCE [LARGE SCALE GENOMIC DNA]</scope>
    <source>
        <strain evidence="2 3">AK20</strain>
    </source>
</reference>
<dbReference type="InterPro" id="IPR012338">
    <property type="entry name" value="Beta-lactam/transpept-like"/>
</dbReference>
<organism evidence="2 3">
    <name type="scientific">Xanthomarina gelatinilytica</name>
    <dbReference type="NCBI Taxonomy" id="1137281"/>
    <lineage>
        <taxon>Bacteria</taxon>
        <taxon>Pseudomonadati</taxon>
        <taxon>Bacteroidota</taxon>
        <taxon>Flavobacteriia</taxon>
        <taxon>Flavobacteriales</taxon>
        <taxon>Flavobacteriaceae</taxon>
        <taxon>Xanthomarina</taxon>
    </lineage>
</organism>
<protein>
    <submittedName>
        <fullName evidence="2">Beta-lactamase</fullName>
    </submittedName>
</protein>
<dbReference type="EMBL" id="ANLA01000008">
    <property type="protein sequence ID" value="EMQ95369.1"/>
    <property type="molecule type" value="Genomic_DNA"/>
</dbReference>
<dbReference type="InterPro" id="IPR001466">
    <property type="entry name" value="Beta-lactam-related"/>
</dbReference>
<dbReference type="PANTHER" id="PTHR46825">
    <property type="entry name" value="D-ALANYL-D-ALANINE-CARBOXYPEPTIDASE/ENDOPEPTIDASE AMPH"/>
    <property type="match status" value="1"/>
</dbReference>
<evidence type="ECO:0000313" key="2">
    <source>
        <dbReference type="EMBL" id="EMQ95369.1"/>
    </source>
</evidence>